<evidence type="ECO:0000256" key="2">
    <source>
        <dbReference type="ARBA" id="ARBA00022490"/>
    </source>
</evidence>
<feature type="compositionally biased region" description="Low complexity" evidence="5">
    <location>
        <begin position="198"/>
        <end position="208"/>
    </location>
</feature>
<dbReference type="PANTHER" id="PTHR15454:SF69">
    <property type="entry name" value="SERINE_THREONINE-PROTEIN KINASE 11-INTERACTING PROTEIN"/>
    <property type="match status" value="1"/>
</dbReference>
<dbReference type="EMBL" id="JAAAHW010007332">
    <property type="protein sequence ID" value="KAF9949166.1"/>
    <property type="molecule type" value="Genomic_DNA"/>
</dbReference>
<comment type="subcellular location">
    <subcellularLocation>
        <location evidence="1">Cytoplasm</location>
    </subcellularLocation>
</comment>
<evidence type="ECO:0000256" key="4">
    <source>
        <dbReference type="ARBA" id="ARBA00022737"/>
    </source>
</evidence>
<comment type="caution">
    <text evidence="6">The sequence shown here is derived from an EMBL/GenBank/DDBJ whole genome shotgun (WGS) entry which is preliminary data.</text>
</comment>
<dbReference type="OrthoDB" id="676979at2759"/>
<feature type="non-terminal residue" evidence="6">
    <location>
        <position position="1"/>
    </location>
</feature>
<dbReference type="GO" id="GO:0005737">
    <property type="term" value="C:cytoplasm"/>
    <property type="evidence" value="ECO:0007669"/>
    <property type="project" value="UniProtKB-SubCell"/>
</dbReference>
<name>A0A9P6IV36_9FUNG</name>
<evidence type="ECO:0000256" key="5">
    <source>
        <dbReference type="SAM" id="MobiDB-lite"/>
    </source>
</evidence>
<evidence type="ECO:0000256" key="1">
    <source>
        <dbReference type="ARBA" id="ARBA00004496"/>
    </source>
</evidence>
<keyword evidence="2" id="KW-0963">Cytoplasm</keyword>
<dbReference type="Gene3D" id="3.80.10.10">
    <property type="entry name" value="Ribonuclease Inhibitor"/>
    <property type="match status" value="2"/>
</dbReference>
<keyword evidence="4" id="KW-0677">Repeat</keyword>
<sequence>MENPVNGDKYVRTLSHYLRHNKKRLIPTVDLDPNGNLIGCTNSNSSGSSTPERSKVSSPVTSSVRSLISPADPMASVYSGMVNSIWSVGNAVVNTVIPHSGERPKTLAEGRDSYDGAWDGTGTISTDSNPRERQLYLQAHLKAPIFPLDLYYLLYLLDRFELEGITIDGWDGSVPRAVGDSNPRVLNAASASGNGLPNNNNNNNNTTTYSSFPPLNASARPQSIHSFSSTALSTLTLITGWKQWSDAASSSSNSISNTEDVHFIRKFLQHIQGLRLVAQIMPGVPMVDPTTSSSSSSSSSSAAGKGKIEGYEGEGVLNVLNARQQPSFQQGGSFLMPSERPLLLPIATIFTSLTHLELHKIPPRSVDGWEVLMPRLKSLVVTQALSMEDLHDVIVTAVVESEKRRRRRILREMNRVVWIKQEQREALKDASAITSAAQDRRIGADGTSEDDEAILKSLVMWPVLRHLSVSDNGLPGMKQDDTFTYSHSIVILDLSHNLMVSPPPGLIHLHNLHNLNLSFNMISNVQAIYQVLGNVTVLDLRGNRLDSLCGLERLWSLEKVDVRENLLDEAAEVGRLAALPGIREIWSDKNPFCISQ</sequence>
<dbReference type="Proteomes" id="UP000749646">
    <property type="component" value="Unassembled WGS sequence"/>
</dbReference>
<accession>A0A9P6IV36</accession>
<feature type="compositionally biased region" description="Low complexity" evidence="5">
    <location>
        <begin position="40"/>
        <end position="50"/>
    </location>
</feature>
<organism evidence="6 7">
    <name type="scientific">Modicella reniformis</name>
    <dbReference type="NCBI Taxonomy" id="1440133"/>
    <lineage>
        <taxon>Eukaryota</taxon>
        <taxon>Fungi</taxon>
        <taxon>Fungi incertae sedis</taxon>
        <taxon>Mucoromycota</taxon>
        <taxon>Mortierellomycotina</taxon>
        <taxon>Mortierellomycetes</taxon>
        <taxon>Mortierellales</taxon>
        <taxon>Mortierellaceae</taxon>
        <taxon>Modicella</taxon>
    </lineage>
</organism>
<dbReference type="InterPro" id="IPR032675">
    <property type="entry name" value="LRR_dom_sf"/>
</dbReference>
<gene>
    <name evidence="6" type="ORF">BGZ65_007549</name>
</gene>
<protein>
    <submittedName>
        <fullName evidence="6">Uncharacterized protein</fullName>
    </submittedName>
</protein>
<evidence type="ECO:0000256" key="3">
    <source>
        <dbReference type="ARBA" id="ARBA00022614"/>
    </source>
</evidence>
<dbReference type="PROSITE" id="PS51450">
    <property type="entry name" value="LRR"/>
    <property type="match status" value="2"/>
</dbReference>
<evidence type="ECO:0000313" key="6">
    <source>
        <dbReference type="EMBL" id="KAF9949166.1"/>
    </source>
</evidence>
<feature type="compositionally biased region" description="Low complexity" evidence="5">
    <location>
        <begin position="292"/>
        <end position="305"/>
    </location>
</feature>
<dbReference type="AlphaFoldDB" id="A0A9P6IV36"/>
<keyword evidence="3" id="KW-0433">Leucine-rich repeat</keyword>
<dbReference type="InterPro" id="IPR001611">
    <property type="entry name" value="Leu-rich_rpt"/>
</dbReference>
<feature type="region of interest" description="Disordered" evidence="5">
    <location>
        <begin position="40"/>
        <end position="61"/>
    </location>
</feature>
<dbReference type="SUPFAM" id="SSF52075">
    <property type="entry name" value="Outer arm dynein light chain 1"/>
    <property type="match status" value="1"/>
</dbReference>
<reference evidence="6" key="1">
    <citation type="journal article" date="2020" name="Fungal Divers.">
        <title>Resolving the Mortierellaceae phylogeny through synthesis of multi-gene phylogenetics and phylogenomics.</title>
        <authorList>
            <person name="Vandepol N."/>
            <person name="Liber J."/>
            <person name="Desiro A."/>
            <person name="Na H."/>
            <person name="Kennedy M."/>
            <person name="Barry K."/>
            <person name="Grigoriev I.V."/>
            <person name="Miller A.N."/>
            <person name="O'Donnell K."/>
            <person name="Stajich J.E."/>
            <person name="Bonito G."/>
        </authorList>
    </citation>
    <scope>NUCLEOTIDE SEQUENCE</scope>
    <source>
        <strain evidence="6">MES-2147</strain>
    </source>
</reference>
<dbReference type="PANTHER" id="PTHR15454">
    <property type="entry name" value="NISCHARIN RELATED"/>
    <property type="match status" value="1"/>
</dbReference>
<keyword evidence="7" id="KW-1185">Reference proteome</keyword>
<evidence type="ECO:0000313" key="7">
    <source>
        <dbReference type="Proteomes" id="UP000749646"/>
    </source>
</evidence>
<proteinExistence type="predicted"/>
<feature type="region of interest" description="Disordered" evidence="5">
    <location>
        <begin position="287"/>
        <end position="306"/>
    </location>
</feature>
<feature type="region of interest" description="Disordered" evidence="5">
    <location>
        <begin position="188"/>
        <end position="214"/>
    </location>
</feature>